<gene>
    <name evidence="2" type="ORF">EYF80_024362</name>
</gene>
<dbReference type="EMBL" id="SRLO01000235">
    <property type="protein sequence ID" value="TNN65422.1"/>
    <property type="molecule type" value="Genomic_DNA"/>
</dbReference>
<evidence type="ECO:0000256" key="1">
    <source>
        <dbReference type="SAM" id="MobiDB-lite"/>
    </source>
</evidence>
<proteinExistence type="predicted"/>
<sequence length="76" mass="8433">MPLSLRSFSRCLSLQCWSLSIFHFLRHSDSGTAMISETCRQESASIFRSLCARAAGPEPSRCSRPGVDKRVEKGQA</sequence>
<dbReference type="Proteomes" id="UP000314294">
    <property type="component" value="Unassembled WGS sequence"/>
</dbReference>
<feature type="region of interest" description="Disordered" evidence="1">
    <location>
        <begin position="55"/>
        <end position="76"/>
    </location>
</feature>
<keyword evidence="3" id="KW-1185">Reference proteome</keyword>
<accession>A0A4Z2HKR0</accession>
<comment type="caution">
    <text evidence="2">The sequence shown here is derived from an EMBL/GenBank/DDBJ whole genome shotgun (WGS) entry which is preliminary data.</text>
</comment>
<protein>
    <submittedName>
        <fullName evidence="2">Uncharacterized protein</fullName>
    </submittedName>
</protein>
<feature type="compositionally biased region" description="Basic and acidic residues" evidence="1">
    <location>
        <begin position="66"/>
        <end position="76"/>
    </location>
</feature>
<evidence type="ECO:0000313" key="2">
    <source>
        <dbReference type="EMBL" id="TNN65422.1"/>
    </source>
</evidence>
<dbReference type="AlphaFoldDB" id="A0A4Z2HKR0"/>
<organism evidence="2 3">
    <name type="scientific">Liparis tanakae</name>
    <name type="common">Tanaka's snailfish</name>
    <dbReference type="NCBI Taxonomy" id="230148"/>
    <lineage>
        <taxon>Eukaryota</taxon>
        <taxon>Metazoa</taxon>
        <taxon>Chordata</taxon>
        <taxon>Craniata</taxon>
        <taxon>Vertebrata</taxon>
        <taxon>Euteleostomi</taxon>
        <taxon>Actinopterygii</taxon>
        <taxon>Neopterygii</taxon>
        <taxon>Teleostei</taxon>
        <taxon>Neoteleostei</taxon>
        <taxon>Acanthomorphata</taxon>
        <taxon>Eupercaria</taxon>
        <taxon>Perciformes</taxon>
        <taxon>Cottioidei</taxon>
        <taxon>Cottales</taxon>
        <taxon>Liparidae</taxon>
        <taxon>Liparis</taxon>
    </lineage>
</organism>
<reference evidence="2 3" key="1">
    <citation type="submission" date="2019-03" db="EMBL/GenBank/DDBJ databases">
        <title>First draft genome of Liparis tanakae, snailfish: a comprehensive survey of snailfish specific genes.</title>
        <authorList>
            <person name="Kim W."/>
            <person name="Song I."/>
            <person name="Jeong J.-H."/>
            <person name="Kim D."/>
            <person name="Kim S."/>
            <person name="Ryu S."/>
            <person name="Song J.Y."/>
            <person name="Lee S.K."/>
        </authorList>
    </citation>
    <scope>NUCLEOTIDE SEQUENCE [LARGE SCALE GENOMIC DNA]</scope>
    <source>
        <tissue evidence="2">Muscle</tissue>
    </source>
</reference>
<evidence type="ECO:0000313" key="3">
    <source>
        <dbReference type="Proteomes" id="UP000314294"/>
    </source>
</evidence>
<name>A0A4Z2HKR0_9TELE</name>